<name>A0A1H3WN25_9GAMM</name>
<evidence type="ECO:0000313" key="3">
    <source>
        <dbReference type="Proteomes" id="UP000199397"/>
    </source>
</evidence>
<sequence>MNIHQLHVSDSSYADSHECTPCEASPRPASSRYWPKVRMQRRRLNGRFDERLSIEISNPWPELILRHVNIAFLSADPHHHQKNSSQTVKFAPTHGIDFGDIAYEKPMTRDIIMIDHQPSAEGHQIYAGVCFTAVTKAEEVKHYGYLLFKSNLLLAEEAFDQAA</sequence>
<dbReference type="EMBL" id="FNQP01000002">
    <property type="protein sequence ID" value="SDZ88350.1"/>
    <property type="molecule type" value="Genomic_DNA"/>
</dbReference>
<dbReference type="AlphaFoldDB" id="A0A1H3WN25"/>
<dbReference type="RefSeq" id="WP_093065071.1">
    <property type="nucleotide sequence ID" value="NZ_FNQP01000002.1"/>
</dbReference>
<dbReference type="Proteomes" id="UP000199397">
    <property type="component" value="Unassembled WGS sequence"/>
</dbReference>
<reference evidence="2 3" key="1">
    <citation type="submission" date="2016-10" db="EMBL/GenBank/DDBJ databases">
        <authorList>
            <person name="de Groot N.N."/>
        </authorList>
    </citation>
    <scope>NUCLEOTIDE SEQUENCE [LARGE SCALE GENOMIC DNA]</scope>
    <source>
        <strain evidence="2 3">DSM 21228</strain>
    </source>
</reference>
<accession>A0A1H3WN25</accession>
<evidence type="ECO:0000313" key="2">
    <source>
        <dbReference type="EMBL" id="SDZ88350.1"/>
    </source>
</evidence>
<organism evidence="2 3">
    <name type="scientific">Thiothrix caldifontis</name>
    <dbReference type="NCBI Taxonomy" id="525918"/>
    <lineage>
        <taxon>Bacteria</taxon>
        <taxon>Pseudomonadati</taxon>
        <taxon>Pseudomonadota</taxon>
        <taxon>Gammaproteobacteria</taxon>
        <taxon>Thiotrichales</taxon>
        <taxon>Thiotrichaceae</taxon>
        <taxon>Thiothrix</taxon>
    </lineage>
</organism>
<proteinExistence type="predicted"/>
<evidence type="ECO:0000256" key="1">
    <source>
        <dbReference type="SAM" id="MobiDB-lite"/>
    </source>
</evidence>
<keyword evidence="3" id="KW-1185">Reference proteome</keyword>
<dbReference type="OrthoDB" id="5623770at2"/>
<gene>
    <name evidence="2" type="ORF">SAMN05660964_00511</name>
</gene>
<feature type="region of interest" description="Disordered" evidence="1">
    <location>
        <begin position="1"/>
        <end position="30"/>
    </location>
</feature>
<protein>
    <submittedName>
        <fullName evidence="2">Uncharacterized protein</fullName>
    </submittedName>
</protein>
<dbReference type="STRING" id="525918.SAMN05660964_00511"/>